<dbReference type="NCBIfam" id="TIGR01484">
    <property type="entry name" value="HAD-SF-IIB"/>
    <property type="match status" value="1"/>
</dbReference>
<dbReference type="SUPFAM" id="SSF56784">
    <property type="entry name" value="HAD-like"/>
    <property type="match status" value="1"/>
</dbReference>
<reference evidence="1" key="1">
    <citation type="submission" date="2021-04" db="EMBL/GenBank/DDBJ databases">
        <title>Genome based classification of Actinospica acidithermotolerans sp. nov., an actinobacterium isolated from an Indonesian hot spring.</title>
        <authorList>
            <person name="Kusuma A.B."/>
            <person name="Putra K.E."/>
            <person name="Nafisah S."/>
            <person name="Loh J."/>
            <person name="Nouioui I."/>
            <person name="Goodfellow M."/>
        </authorList>
    </citation>
    <scope>NUCLEOTIDE SEQUENCE</scope>
    <source>
        <strain evidence="1">CSCA 57</strain>
    </source>
</reference>
<evidence type="ECO:0000313" key="1">
    <source>
        <dbReference type="EMBL" id="MBR7835661.1"/>
    </source>
</evidence>
<dbReference type="InterPro" id="IPR023214">
    <property type="entry name" value="HAD_sf"/>
</dbReference>
<dbReference type="RefSeq" id="WP_212530152.1">
    <property type="nucleotide sequence ID" value="NZ_JAGSOG010000104.1"/>
</dbReference>
<dbReference type="GO" id="GO:0016791">
    <property type="term" value="F:phosphatase activity"/>
    <property type="evidence" value="ECO:0007669"/>
    <property type="project" value="TreeGrafter"/>
</dbReference>
<dbReference type="InterPro" id="IPR036412">
    <property type="entry name" value="HAD-like_sf"/>
</dbReference>
<comment type="caution">
    <text evidence="1">The sequence shown here is derived from an EMBL/GenBank/DDBJ whole genome shotgun (WGS) entry which is preliminary data.</text>
</comment>
<dbReference type="PANTHER" id="PTHR10000:SF8">
    <property type="entry name" value="HAD SUPERFAMILY HYDROLASE-LIKE, TYPE 3"/>
    <property type="match status" value="1"/>
</dbReference>
<protein>
    <submittedName>
        <fullName evidence="1">HAD family phosphatase</fullName>
    </submittedName>
</protein>
<evidence type="ECO:0000313" key="2">
    <source>
        <dbReference type="Proteomes" id="UP000675781"/>
    </source>
</evidence>
<dbReference type="GO" id="GO:0000287">
    <property type="term" value="F:magnesium ion binding"/>
    <property type="evidence" value="ECO:0007669"/>
    <property type="project" value="TreeGrafter"/>
</dbReference>
<dbReference type="Gene3D" id="3.40.50.1000">
    <property type="entry name" value="HAD superfamily/HAD-like"/>
    <property type="match status" value="1"/>
</dbReference>
<name>A0A941IUK0_9ACTN</name>
<accession>A0A941IUK0</accession>
<sequence>MAYSARVLYLTDLDGTLLGDDLTVSPASAAILNDLIGAGVLITAATARARESTRRALAGVDLRLPVAFLNGGYLADLHGGPIQGGFPLPAETAAALLEDYLRRDLSPLVYTVDAAGEEHVYYQGAFNPCVQEYLVERLTGGDRRFRRVADLTAACAETIVAVNAVDTAGRLEAVHEAWRARADVHCHYSPDIHVLGYHWLEICEHRAHKGEAARTLKALTGADRLVCFGDNLNDLPMFAAADEGYAVGNAHPEVRAAATAVLGDHATDAVAHRIRALAALGAPLAGHLERPVHLDPTPAES</sequence>
<gene>
    <name evidence="1" type="ORF">KDL01_20465</name>
</gene>
<keyword evidence="2" id="KW-1185">Reference proteome</keyword>
<dbReference type="Proteomes" id="UP000675781">
    <property type="component" value="Unassembled WGS sequence"/>
</dbReference>
<dbReference type="AlphaFoldDB" id="A0A941IUK0"/>
<dbReference type="GO" id="GO:0005829">
    <property type="term" value="C:cytosol"/>
    <property type="evidence" value="ECO:0007669"/>
    <property type="project" value="TreeGrafter"/>
</dbReference>
<dbReference type="Pfam" id="PF08282">
    <property type="entry name" value="Hydrolase_3"/>
    <property type="match status" value="1"/>
</dbReference>
<organism evidence="1 2">
    <name type="scientific">Actinospica durhamensis</name>
    <dbReference type="NCBI Taxonomy" id="1508375"/>
    <lineage>
        <taxon>Bacteria</taxon>
        <taxon>Bacillati</taxon>
        <taxon>Actinomycetota</taxon>
        <taxon>Actinomycetes</taxon>
        <taxon>Catenulisporales</taxon>
        <taxon>Actinospicaceae</taxon>
        <taxon>Actinospica</taxon>
    </lineage>
</organism>
<dbReference type="EMBL" id="JAGSOG010000104">
    <property type="protein sequence ID" value="MBR7835661.1"/>
    <property type="molecule type" value="Genomic_DNA"/>
</dbReference>
<dbReference type="PANTHER" id="PTHR10000">
    <property type="entry name" value="PHOSPHOSERINE PHOSPHATASE"/>
    <property type="match status" value="1"/>
</dbReference>
<dbReference type="InterPro" id="IPR006379">
    <property type="entry name" value="HAD-SF_hydro_IIB"/>
</dbReference>
<proteinExistence type="predicted"/>
<dbReference type="Gene3D" id="3.30.1240.10">
    <property type="match status" value="1"/>
</dbReference>